<dbReference type="PaxDb" id="1148-1653709"/>
<sequence>MEINSYDGSTKQEGTVPLGEGYRRVRRSAAMVGLAVSMGATSMLFSQTATAAASSGNSPLVAVSNLSLDQSHGSSTEPMLASPSLKHQVKEGESLWQISQAFQVDAKAIALANSISTDTELQAGQVLNIPRPSSSAKAVQDQVPAATIPPLAPLEQTDSMVVSSSLAPGQSSSTANTTAVKPKAQTLVADVSRPMQGTVIEPLEEKLTSQRIKSTAEDAGIKLDTKASLPSPVEVAAAAHGDRPIPIAVVGPEEFTAIEVQPSSSPANPQSLPVPALPAVAPAPTRAQRQDESLASGEDISLDNLRQNGMAQPVQPVETALNLDQPVAIAVIPPETEPEIITRSPLPSAPVVLETGPAVAALPSPSNVAPASAEQISYQVKPGDTLSQIARSHDIQPEKIQQANGLSNPDEIKAEQILVIPPPNTVAAVPEPTPPSLPSFVSTQPTASTIVARAQAEPEAQYQTQLRAEVTQLNQTQPIRTPMVPRSALTVARQVNNEPVPDWQARSPQALPAKFNQPRQDLAQLQRQYSPQAQRSQFSTSVGQSQIVGAAPSPVQGYNDTIQIPVIQEVSPELPGLSTPDFPRSPGQFNGYIWPAKGVFTSGFGPRWGRMHRGIDIAAPIGTPIMAAASGEVVFSGWNSGGFGNLVKIRHGDGSVTYYAHNNRLLVRRGEYVEQGQQIAEMGSTGRSTGPHLHFEIRVGGTNAVNPVALLPRSR</sequence>
<dbReference type="STRING" id="1148.gene:10499504"/>
<dbReference type="Pfam" id="PF01551">
    <property type="entry name" value="Peptidase_M23"/>
    <property type="match status" value="1"/>
</dbReference>
<dbReference type="PANTHER" id="PTHR21666:SF270">
    <property type="entry name" value="MUREIN HYDROLASE ACTIVATOR ENVC"/>
    <property type="match status" value="1"/>
</dbReference>
<feature type="compositionally biased region" description="Polar residues" evidence="1">
    <location>
        <begin position="261"/>
        <end position="271"/>
    </location>
</feature>
<dbReference type="eggNOG" id="COG0739">
    <property type="taxonomic scope" value="Bacteria"/>
</dbReference>
<accession>P74517</accession>
<dbReference type="InterPro" id="IPR018392">
    <property type="entry name" value="LysM"/>
</dbReference>
<dbReference type="EMBL" id="BA000022">
    <property type="protein sequence ID" value="BAA18621.1"/>
    <property type="molecule type" value="Genomic_DNA"/>
</dbReference>
<dbReference type="Proteomes" id="UP000001425">
    <property type="component" value="Chromosome"/>
</dbReference>
<dbReference type="GO" id="GO:0004222">
    <property type="term" value="F:metalloendopeptidase activity"/>
    <property type="evidence" value="ECO:0000318"/>
    <property type="project" value="GO_Central"/>
</dbReference>
<dbReference type="Pfam" id="PF01476">
    <property type="entry name" value="LysM"/>
    <property type="match status" value="2"/>
</dbReference>
<dbReference type="eggNOG" id="COG1388">
    <property type="taxonomic scope" value="Bacteria"/>
</dbReference>
<dbReference type="SUPFAM" id="SSF51261">
    <property type="entry name" value="Duplicated hybrid motif"/>
    <property type="match status" value="1"/>
</dbReference>
<dbReference type="PIR" id="S76492">
    <property type="entry name" value="S76492"/>
</dbReference>
<feature type="domain" description="LysM" evidence="2">
    <location>
        <begin position="85"/>
        <end position="129"/>
    </location>
</feature>
<dbReference type="SUPFAM" id="SSF54106">
    <property type="entry name" value="LysM domain"/>
    <property type="match status" value="2"/>
</dbReference>
<dbReference type="CDD" id="cd00118">
    <property type="entry name" value="LysM"/>
    <property type="match status" value="2"/>
</dbReference>
<dbReference type="Gene3D" id="3.10.350.10">
    <property type="entry name" value="LysM domain"/>
    <property type="match status" value="2"/>
</dbReference>
<dbReference type="InterPro" id="IPR050570">
    <property type="entry name" value="Cell_wall_metabolism_enzyme"/>
</dbReference>
<dbReference type="InParanoid" id="P74517"/>
<dbReference type="IntAct" id="P74517">
    <property type="interactions" value="5"/>
</dbReference>
<evidence type="ECO:0000256" key="1">
    <source>
        <dbReference type="SAM" id="MobiDB-lite"/>
    </source>
</evidence>
<reference evidence="3 4" key="2">
    <citation type="journal article" date="1996" name="DNA Res.">
        <title>Sequence analysis of the genome of the unicellular cyanobacterium Synechocystis sp. strain PCC6803. II. Sequence determination of the entire genome and assignment of potential protein-coding regions.</title>
        <authorList>
            <person name="Kaneko T."/>
            <person name="Sato S."/>
            <person name="Kotani H."/>
            <person name="Tanaka A."/>
            <person name="Asamizu E."/>
            <person name="Nakamura Y."/>
            <person name="Miyajima N."/>
            <person name="Hirosawa M."/>
            <person name="Sugiura M."/>
            <person name="Sasamoto S."/>
            <person name="Kimura T."/>
            <person name="Hosouchi T."/>
            <person name="Matsuno A."/>
            <person name="Muraki A."/>
            <person name="Nakazaki N."/>
            <person name="Naruo K."/>
            <person name="Okumura S."/>
            <person name="Shimpo S."/>
            <person name="Takeuchi C."/>
            <person name="Wada T."/>
            <person name="Watanabe A."/>
            <person name="Yamada M."/>
            <person name="Yasuda M."/>
            <person name="Tabata S."/>
        </authorList>
    </citation>
    <scope>NUCLEOTIDE SEQUENCE [LARGE SCALE GENOMIC DNA]</scope>
    <source>
        <strain evidence="4">ATCC 27184 / PCC 6803 / Kazusa</strain>
    </source>
</reference>
<organism evidence="3 4">
    <name type="scientific">Synechocystis sp. (strain ATCC 27184 / PCC 6803 / Kazusa)</name>
    <dbReference type="NCBI Taxonomy" id="1111708"/>
    <lineage>
        <taxon>Bacteria</taxon>
        <taxon>Bacillati</taxon>
        <taxon>Cyanobacteriota</taxon>
        <taxon>Cyanophyceae</taxon>
        <taxon>Synechococcales</taxon>
        <taxon>Merismopediaceae</taxon>
        <taxon>Synechocystis</taxon>
    </lineage>
</organism>
<dbReference type="AlphaFoldDB" id="P74517"/>
<evidence type="ECO:0000313" key="3">
    <source>
        <dbReference type="EMBL" id="BAA18621.1"/>
    </source>
</evidence>
<feature type="compositionally biased region" description="Low complexity" evidence="1">
    <location>
        <begin position="273"/>
        <end position="284"/>
    </location>
</feature>
<dbReference type="CDD" id="cd12797">
    <property type="entry name" value="M23_peptidase"/>
    <property type="match status" value="1"/>
</dbReference>
<gene>
    <name evidence="3" type="primary">nlpD</name>
</gene>
<evidence type="ECO:0000259" key="2">
    <source>
        <dbReference type="PROSITE" id="PS51782"/>
    </source>
</evidence>
<keyword evidence="4" id="KW-1185">Reference proteome</keyword>
<dbReference type="MEROPS" id="M23.009"/>
<reference evidence="3 4" key="1">
    <citation type="journal article" date="1995" name="DNA Res.">
        <title>Sequence analysis of the genome of the unicellular cyanobacterium Synechocystis sp. strain PCC6803. I. Sequence features in the 1 Mb region from map positions 64% to 92% of the genome.</title>
        <authorList>
            <person name="Kaneko T."/>
            <person name="Tanaka A."/>
            <person name="Sato S."/>
            <person name="Kotani H."/>
            <person name="Sazuka T."/>
            <person name="Miyajima N."/>
            <person name="Sugiura M."/>
            <person name="Tabata S."/>
        </authorList>
    </citation>
    <scope>NUCLEOTIDE SEQUENCE [LARGE SCALE GENOMIC DNA]</scope>
    <source>
        <strain evidence="4">ATCC 27184 / PCC 6803 / Kazusa</strain>
    </source>
</reference>
<dbReference type="EnsemblBacteria" id="BAA18621">
    <property type="protein sequence ID" value="BAA18621"/>
    <property type="gene ID" value="BAA18621"/>
</dbReference>
<feature type="domain" description="LysM" evidence="2">
    <location>
        <begin position="376"/>
        <end position="420"/>
    </location>
</feature>
<feature type="region of interest" description="Disordered" evidence="1">
    <location>
        <begin position="261"/>
        <end position="295"/>
    </location>
</feature>
<dbReference type="InterPro" id="IPR011055">
    <property type="entry name" value="Dup_hybrid_motif"/>
</dbReference>
<dbReference type="Gene3D" id="2.70.70.10">
    <property type="entry name" value="Glucose Permease (Domain IIA)"/>
    <property type="match status" value="1"/>
</dbReference>
<name>P74517_SYNY3</name>
<dbReference type="KEGG" id="syn:slr0993"/>
<dbReference type="SMART" id="SM00257">
    <property type="entry name" value="LysM"/>
    <property type="match status" value="2"/>
</dbReference>
<keyword evidence="3" id="KW-0449">Lipoprotein</keyword>
<dbReference type="FunFam" id="2.70.70.10:FF:000034">
    <property type="entry name" value="Lipoprotein NlpD"/>
    <property type="match status" value="1"/>
</dbReference>
<protein>
    <submittedName>
        <fullName evidence="3">Lipoprotein NlpD</fullName>
    </submittedName>
</protein>
<dbReference type="PhylomeDB" id="P74517"/>
<dbReference type="InterPro" id="IPR036779">
    <property type="entry name" value="LysM_dom_sf"/>
</dbReference>
<evidence type="ECO:0000313" key="4">
    <source>
        <dbReference type="Proteomes" id="UP000001425"/>
    </source>
</evidence>
<dbReference type="InterPro" id="IPR016047">
    <property type="entry name" value="M23ase_b-sheet_dom"/>
</dbReference>
<dbReference type="PANTHER" id="PTHR21666">
    <property type="entry name" value="PEPTIDASE-RELATED"/>
    <property type="match status" value="1"/>
</dbReference>
<dbReference type="PROSITE" id="PS51782">
    <property type="entry name" value="LYSM"/>
    <property type="match status" value="2"/>
</dbReference>
<proteinExistence type="predicted"/>